<dbReference type="Proteomes" id="UP000294309">
    <property type="component" value="Chromosome"/>
</dbReference>
<evidence type="ECO:0000313" key="9">
    <source>
        <dbReference type="EMBL" id="QBQ08218.1"/>
    </source>
</evidence>
<evidence type="ECO:0000256" key="2">
    <source>
        <dbReference type="ARBA" id="ARBA00008821"/>
    </source>
</evidence>
<keyword evidence="5 8" id="KW-1133">Transmembrane helix</keyword>
<evidence type="ECO:0000256" key="6">
    <source>
        <dbReference type="ARBA" id="ARBA00023136"/>
    </source>
</evidence>
<keyword evidence="3" id="KW-0813">Transport</keyword>
<keyword evidence="4 8" id="KW-0812">Transmembrane</keyword>
<organism evidence="9 10">
    <name type="scientific">Spiroplasma gladiatoris</name>
    <dbReference type="NCBI Taxonomy" id="2143"/>
    <lineage>
        <taxon>Bacteria</taxon>
        <taxon>Bacillati</taxon>
        <taxon>Mycoplasmatota</taxon>
        <taxon>Mollicutes</taxon>
        <taxon>Entomoplasmatales</taxon>
        <taxon>Spiroplasmataceae</taxon>
        <taxon>Spiroplasma</taxon>
    </lineage>
</organism>
<dbReference type="PANTHER" id="PTHR42810:SF2">
    <property type="entry name" value="PURINE PERMEASE C1399.01C-RELATED"/>
    <property type="match status" value="1"/>
</dbReference>
<reference evidence="9 10" key="1">
    <citation type="submission" date="2019-03" db="EMBL/GenBank/DDBJ databases">
        <title>Complete genome sequence of Spiroplasma gladiatoris TG-1 (DSM 22552).</title>
        <authorList>
            <person name="Lin Y.-C."/>
            <person name="Chou L."/>
            <person name="Kuo C.-H."/>
        </authorList>
    </citation>
    <scope>NUCLEOTIDE SEQUENCE [LARGE SCALE GENOMIC DNA]</scope>
    <source>
        <strain evidence="9 10">TG-1</strain>
    </source>
</reference>
<proteinExistence type="inferred from homology"/>
<dbReference type="KEGG" id="sgq:SGLAD_v1c10190"/>
<feature type="transmembrane region" description="Helical" evidence="8">
    <location>
        <begin position="197"/>
        <end position="217"/>
    </location>
</feature>
<protein>
    <submittedName>
        <fullName evidence="9">Uracil permease</fullName>
    </submittedName>
</protein>
<feature type="transmembrane region" description="Helical" evidence="8">
    <location>
        <begin position="31"/>
        <end position="53"/>
    </location>
</feature>
<dbReference type="PANTHER" id="PTHR42810">
    <property type="entry name" value="PURINE PERMEASE C1399.01C-RELATED"/>
    <property type="match status" value="1"/>
</dbReference>
<dbReference type="Pfam" id="PF00860">
    <property type="entry name" value="Xan_ur_permease"/>
    <property type="match status" value="1"/>
</dbReference>
<dbReference type="OrthoDB" id="9779092at2"/>
<feature type="transmembrane region" description="Helical" evidence="8">
    <location>
        <begin position="65"/>
        <end position="85"/>
    </location>
</feature>
<keyword evidence="10" id="KW-1185">Reference proteome</keyword>
<feature type="transmembrane region" description="Helical" evidence="8">
    <location>
        <begin position="356"/>
        <end position="376"/>
    </location>
</feature>
<feature type="transmembrane region" description="Helical" evidence="8">
    <location>
        <begin position="388"/>
        <end position="410"/>
    </location>
</feature>
<dbReference type="AlphaFoldDB" id="A0A4P7AK50"/>
<feature type="transmembrane region" description="Helical" evidence="8">
    <location>
        <begin position="92"/>
        <end position="108"/>
    </location>
</feature>
<evidence type="ECO:0000256" key="4">
    <source>
        <dbReference type="ARBA" id="ARBA00022692"/>
    </source>
</evidence>
<evidence type="ECO:0000313" key="10">
    <source>
        <dbReference type="Proteomes" id="UP000294309"/>
    </source>
</evidence>
<dbReference type="GO" id="GO:0005886">
    <property type="term" value="C:plasma membrane"/>
    <property type="evidence" value="ECO:0007669"/>
    <property type="project" value="TreeGrafter"/>
</dbReference>
<dbReference type="EMBL" id="CP038013">
    <property type="protein sequence ID" value="QBQ08218.1"/>
    <property type="molecule type" value="Genomic_DNA"/>
</dbReference>
<comment type="subcellular location">
    <subcellularLocation>
        <location evidence="1">Membrane</location>
        <topology evidence="1">Multi-pass membrane protein</topology>
    </subcellularLocation>
</comment>
<evidence type="ECO:0000256" key="5">
    <source>
        <dbReference type="ARBA" id="ARBA00022989"/>
    </source>
</evidence>
<name>A0A4P7AK50_9MOLU</name>
<comment type="similarity">
    <text evidence="2">Belongs to the nucleobase:cation symporter-2 (NCS2) (TC 2.A.40) family.</text>
</comment>
<dbReference type="NCBIfam" id="TIGR00801">
    <property type="entry name" value="ncs2"/>
    <property type="match status" value="1"/>
</dbReference>
<keyword evidence="7" id="KW-0175">Coiled coil</keyword>
<dbReference type="RefSeq" id="WP_134298376.1">
    <property type="nucleotide sequence ID" value="NZ_CP038013.1"/>
</dbReference>
<evidence type="ECO:0000256" key="3">
    <source>
        <dbReference type="ARBA" id="ARBA00022448"/>
    </source>
</evidence>
<evidence type="ECO:0000256" key="7">
    <source>
        <dbReference type="SAM" id="Coils"/>
    </source>
</evidence>
<feature type="transmembrane region" description="Helical" evidence="8">
    <location>
        <begin position="114"/>
        <end position="137"/>
    </location>
</feature>
<accession>A0A4P7AK50</accession>
<feature type="transmembrane region" description="Helical" evidence="8">
    <location>
        <begin position="144"/>
        <end position="162"/>
    </location>
</feature>
<dbReference type="PROSITE" id="PS01116">
    <property type="entry name" value="XANTH_URACIL_PERMASE"/>
    <property type="match status" value="1"/>
</dbReference>
<keyword evidence="6 8" id="KW-0472">Membrane</keyword>
<feature type="transmembrane region" description="Helical" evidence="8">
    <location>
        <begin position="224"/>
        <end position="244"/>
    </location>
</feature>
<evidence type="ECO:0000256" key="8">
    <source>
        <dbReference type="SAM" id="Phobius"/>
    </source>
</evidence>
<dbReference type="GO" id="GO:0042907">
    <property type="term" value="F:xanthine transmembrane transporter activity"/>
    <property type="evidence" value="ECO:0007669"/>
    <property type="project" value="TreeGrafter"/>
</dbReference>
<gene>
    <name evidence="9" type="primary">pyrP</name>
    <name evidence="9" type="ORF">SGLAD_v1c10190</name>
</gene>
<evidence type="ECO:0000256" key="1">
    <source>
        <dbReference type="ARBA" id="ARBA00004141"/>
    </source>
</evidence>
<feature type="coiled-coil region" evidence="7">
    <location>
        <begin position="491"/>
        <end position="518"/>
    </location>
</feature>
<dbReference type="InterPro" id="IPR006043">
    <property type="entry name" value="NCS2"/>
</dbReference>
<feature type="transmembrane region" description="Helical" evidence="8">
    <location>
        <begin position="422"/>
        <end position="442"/>
    </location>
</feature>
<feature type="transmembrane region" description="Helical" evidence="8">
    <location>
        <begin position="323"/>
        <end position="344"/>
    </location>
</feature>
<feature type="transmembrane region" description="Helical" evidence="8">
    <location>
        <begin position="448"/>
        <end position="468"/>
    </location>
</feature>
<dbReference type="InterPro" id="IPR006042">
    <property type="entry name" value="Xan_ur_permease"/>
</dbReference>
<sequence length="519" mass="56443">MQENKEEIQKELTKVTLILEPHQRPKNVGKWILLSIQHVFAMFGATVLVPMIMNSLSAGINGEPVMNVSMALFCSGVGTLIYIALTAAKVPLYLGSSFAYMTTIGLGYKDWGNAVFIAVFGVGVLYVLMGFIIYWTGSSWVKKAFSPVVTGPIIIIIGMSAIKSALQNMGLWNDAKDGWISNTIQQGQAGYVAYPQWLAILLGTITILVAAICVLKAKTFFKAIPILLALVVGYILAIIIHFSFQKAGLSLLNTSLMSDIQNWEWYPSFKKIWSVKSEQIGPAIVAIVPIAIITMTEHLGEHVNIGSITNKDYISNPGIHRTLMADGVSIMFAGLVGGPANATYAENTSVVNMTRIASVWAIGLAAIFAVAMSFIAPFNQLINMIPTPVMGGIGVVLFGMIASNGIKILVEGKVKFSNAKNIFVIAITLAIGVGLGVSGVEIELGRSGFKFTGLFIATIVGVLLNVLLPKQLNDGIFKINFIKEFKDNATQRKLNREKRALERKNKIKQKQLKKNRETK</sequence>